<dbReference type="Pfam" id="PF17836">
    <property type="entry name" value="PglD_N"/>
    <property type="match status" value="1"/>
</dbReference>
<dbReference type="InterPro" id="IPR020019">
    <property type="entry name" value="AcTrfase_PglD-like"/>
</dbReference>
<dbReference type="AlphaFoldDB" id="A0A4Y8KKS7"/>
<dbReference type="PANTHER" id="PTHR43300:SF7">
    <property type="entry name" value="UDP-N-ACETYLBACILLOSAMINE N-ACETYLTRANSFERASE"/>
    <property type="match status" value="1"/>
</dbReference>
<evidence type="ECO:0000259" key="2">
    <source>
        <dbReference type="Pfam" id="PF17836"/>
    </source>
</evidence>
<keyword evidence="3" id="KW-0808">Transferase</keyword>
<feature type="binding site" evidence="1">
    <location>
        <position position="68"/>
    </location>
    <ligand>
        <name>substrate</name>
    </ligand>
</feature>
<protein>
    <submittedName>
        <fullName evidence="3">Acetyltransferase</fullName>
    </submittedName>
</protein>
<evidence type="ECO:0000256" key="1">
    <source>
        <dbReference type="PIRSR" id="PIRSR620019-2"/>
    </source>
</evidence>
<proteinExistence type="predicted"/>
<dbReference type="Gene3D" id="2.160.10.10">
    <property type="entry name" value="Hexapeptide repeat proteins"/>
    <property type="match status" value="1"/>
</dbReference>
<dbReference type="InterPro" id="IPR050179">
    <property type="entry name" value="Trans_hexapeptide_repeat"/>
</dbReference>
<dbReference type="Gene3D" id="3.40.50.20">
    <property type="match status" value="1"/>
</dbReference>
<dbReference type="NCBIfam" id="TIGR03570">
    <property type="entry name" value="NeuD_NnaD"/>
    <property type="match status" value="1"/>
</dbReference>
<dbReference type="PANTHER" id="PTHR43300">
    <property type="entry name" value="ACETYLTRANSFERASE"/>
    <property type="match status" value="1"/>
</dbReference>
<dbReference type="SUPFAM" id="SSF51161">
    <property type="entry name" value="Trimeric LpxA-like enzymes"/>
    <property type="match status" value="1"/>
</dbReference>
<dbReference type="EMBL" id="SOHQ01000037">
    <property type="protein sequence ID" value="TFD76510.1"/>
    <property type="molecule type" value="Genomic_DNA"/>
</dbReference>
<evidence type="ECO:0000313" key="4">
    <source>
        <dbReference type="Proteomes" id="UP000298218"/>
    </source>
</evidence>
<feature type="domain" description="PglD N-terminal" evidence="2">
    <location>
        <begin position="4"/>
        <end position="80"/>
    </location>
</feature>
<dbReference type="InterPro" id="IPR011004">
    <property type="entry name" value="Trimer_LpxA-like_sf"/>
</dbReference>
<organism evidence="3 4">
    <name type="scientific">Cryobacterium psychrophilum</name>
    <dbReference type="NCBI Taxonomy" id="41988"/>
    <lineage>
        <taxon>Bacteria</taxon>
        <taxon>Bacillati</taxon>
        <taxon>Actinomycetota</taxon>
        <taxon>Actinomycetes</taxon>
        <taxon>Micrococcales</taxon>
        <taxon>Microbacteriaceae</taxon>
        <taxon>Cryobacterium</taxon>
    </lineage>
</organism>
<evidence type="ECO:0000313" key="3">
    <source>
        <dbReference type="EMBL" id="TFD76510.1"/>
    </source>
</evidence>
<dbReference type="Proteomes" id="UP000298218">
    <property type="component" value="Unassembled WGS sequence"/>
</dbReference>
<dbReference type="RefSeq" id="WP_134172815.1">
    <property type="nucleotide sequence ID" value="NZ_SODI01000001.1"/>
</dbReference>
<dbReference type="CDD" id="cd03360">
    <property type="entry name" value="LbH_AT_putative"/>
    <property type="match status" value="1"/>
</dbReference>
<sequence>MSELLLIGASGLAREVLSLLRTQSDSRTVLFVDDDPALWGTTIDGAPVVGGLSEVTNHPTAQIVICVGRGAGRAALIERLGVTPGRYARVIHRSVEVPDSCRVGAGSILLAGVVLTTDVHIGDHVVVMPNVTMTHGNRVDSLATLCAGVTLGGDVFIGTMAYLGMNASVRERVRIGQGAVLGMGSAVLQDVPDRESWVGVPARRLAATADDLHVPASRAS</sequence>
<dbReference type="GO" id="GO:0016740">
    <property type="term" value="F:transferase activity"/>
    <property type="evidence" value="ECO:0007669"/>
    <property type="project" value="UniProtKB-KW"/>
</dbReference>
<name>A0A4Y8KKS7_9MICO</name>
<keyword evidence="4" id="KW-1185">Reference proteome</keyword>
<comment type="caution">
    <text evidence="3">The sequence shown here is derived from an EMBL/GenBank/DDBJ whole genome shotgun (WGS) entry which is preliminary data.</text>
</comment>
<dbReference type="InterPro" id="IPR041561">
    <property type="entry name" value="PglD_N"/>
</dbReference>
<reference evidence="3 4" key="1">
    <citation type="submission" date="2019-03" db="EMBL/GenBank/DDBJ databases">
        <title>Genomics of glacier-inhabiting Cryobacterium strains.</title>
        <authorList>
            <person name="Liu Q."/>
            <person name="Xin Y.-H."/>
        </authorList>
    </citation>
    <scope>NUCLEOTIDE SEQUENCE [LARGE SCALE GENOMIC DNA]</scope>
    <source>
        <strain evidence="3 4">CGMCC 1.4292</strain>
    </source>
</reference>
<dbReference type="OrthoDB" id="3697257at2"/>
<dbReference type="InterPro" id="IPR018357">
    <property type="entry name" value="Hexapep_transf_CS"/>
</dbReference>
<accession>A0A4Y8KKS7</accession>
<dbReference type="PROSITE" id="PS00101">
    <property type="entry name" value="HEXAPEP_TRANSFERASES"/>
    <property type="match status" value="1"/>
</dbReference>
<gene>
    <name evidence="3" type="ORF">E3T53_13600</name>
</gene>